<sequence length="102" mass="11438">MEQVDDDFVLEIPEEDVQQDTEETAESPMTQSKPETEKMIQTKNTEIGCQKEKGKSAETGGETSDEVGSTTNSHCQIRDANPEPDKADPTKKQKKWKRIPKA</sequence>
<dbReference type="EMBL" id="JAYWIO010000001">
    <property type="protein sequence ID" value="KAK7287580.1"/>
    <property type="molecule type" value="Genomic_DNA"/>
</dbReference>
<accession>A0AAN9IW58</accession>
<evidence type="ECO:0000256" key="1">
    <source>
        <dbReference type="SAM" id="MobiDB-lite"/>
    </source>
</evidence>
<reference evidence="2 3" key="1">
    <citation type="submission" date="2024-01" db="EMBL/GenBank/DDBJ databases">
        <title>The genomes of 5 underutilized Papilionoideae crops provide insights into root nodulation and disease resistanc.</title>
        <authorList>
            <person name="Yuan L."/>
        </authorList>
    </citation>
    <scope>NUCLEOTIDE SEQUENCE [LARGE SCALE GENOMIC DNA]</scope>
    <source>
        <strain evidence="2">ZHUSHIDOU_FW_LH</strain>
        <tissue evidence="2">Leaf</tissue>
    </source>
</reference>
<feature type="compositionally biased region" description="Basic residues" evidence="1">
    <location>
        <begin position="92"/>
        <end position="102"/>
    </location>
</feature>
<dbReference type="AlphaFoldDB" id="A0AAN9IW58"/>
<protein>
    <submittedName>
        <fullName evidence="2">Uncharacterized protein</fullName>
    </submittedName>
</protein>
<feature type="compositionally biased region" description="Polar residues" evidence="1">
    <location>
        <begin position="66"/>
        <end position="75"/>
    </location>
</feature>
<feature type="region of interest" description="Disordered" evidence="1">
    <location>
        <begin position="1"/>
        <end position="102"/>
    </location>
</feature>
<evidence type="ECO:0000313" key="3">
    <source>
        <dbReference type="Proteomes" id="UP001372338"/>
    </source>
</evidence>
<keyword evidence="3" id="KW-1185">Reference proteome</keyword>
<organism evidence="2 3">
    <name type="scientific">Crotalaria pallida</name>
    <name type="common">Smooth rattlebox</name>
    <name type="synonym">Crotalaria striata</name>
    <dbReference type="NCBI Taxonomy" id="3830"/>
    <lineage>
        <taxon>Eukaryota</taxon>
        <taxon>Viridiplantae</taxon>
        <taxon>Streptophyta</taxon>
        <taxon>Embryophyta</taxon>
        <taxon>Tracheophyta</taxon>
        <taxon>Spermatophyta</taxon>
        <taxon>Magnoliopsida</taxon>
        <taxon>eudicotyledons</taxon>
        <taxon>Gunneridae</taxon>
        <taxon>Pentapetalae</taxon>
        <taxon>rosids</taxon>
        <taxon>fabids</taxon>
        <taxon>Fabales</taxon>
        <taxon>Fabaceae</taxon>
        <taxon>Papilionoideae</taxon>
        <taxon>50 kb inversion clade</taxon>
        <taxon>genistoids sensu lato</taxon>
        <taxon>core genistoids</taxon>
        <taxon>Crotalarieae</taxon>
        <taxon>Crotalaria</taxon>
    </lineage>
</organism>
<dbReference type="Proteomes" id="UP001372338">
    <property type="component" value="Unassembled WGS sequence"/>
</dbReference>
<evidence type="ECO:0000313" key="2">
    <source>
        <dbReference type="EMBL" id="KAK7287580.1"/>
    </source>
</evidence>
<gene>
    <name evidence="2" type="ORF">RIF29_00861</name>
</gene>
<name>A0AAN9IW58_CROPI</name>
<comment type="caution">
    <text evidence="2">The sequence shown here is derived from an EMBL/GenBank/DDBJ whole genome shotgun (WGS) entry which is preliminary data.</text>
</comment>
<feature type="compositionally biased region" description="Basic and acidic residues" evidence="1">
    <location>
        <begin position="76"/>
        <end position="91"/>
    </location>
</feature>
<proteinExistence type="predicted"/>
<feature type="compositionally biased region" description="Acidic residues" evidence="1">
    <location>
        <begin position="1"/>
        <end position="25"/>
    </location>
</feature>